<feature type="transmembrane region" description="Helical" evidence="1">
    <location>
        <begin position="34"/>
        <end position="52"/>
    </location>
</feature>
<name>A0A8S5U4X3_9CAUD</name>
<reference evidence="2" key="1">
    <citation type="journal article" date="2021" name="Proc. Natl. Acad. Sci. U.S.A.">
        <title>A Catalog of Tens of Thousands of Viruses from Human Metagenomes Reveals Hidden Associations with Chronic Diseases.</title>
        <authorList>
            <person name="Tisza M.J."/>
            <person name="Buck C.B."/>
        </authorList>
    </citation>
    <scope>NUCLEOTIDE SEQUENCE</scope>
    <source>
        <strain evidence="2">CttG32</strain>
    </source>
</reference>
<accession>A0A8S5U4X3</accession>
<evidence type="ECO:0000313" key="2">
    <source>
        <dbReference type="EMBL" id="DAF89529.1"/>
    </source>
</evidence>
<keyword evidence="1" id="KW-1133">Transmembrane helix</keyword>
<evidence type="ECO:0000256" key="1">
    <source>
        <dbReference type="SAM" id="Phobius"/>
    </source>
</evidence>
<keyword evidence="1" id="KW-0472">Membrane</keyword>
<proteinExistence type="predicted"/>
<feature type="transmembrane region" description="Helical" evidence="1">
    <location>
        <begin position="6"/>
        <end position="25"/>
    </location>
</feature>
<sequence length="53" mass="5659">MTSGASPVTVFIIVVFPWHGIESVIERCTASSTAAIEGIIVFLIIVRVIITIS</sequence>
<dbReference type="EMBL" id="BK016012">
    <property type="protein sequence ID" value="DAF89529.1"/>
    <property type="molecule type" value="Genomic_DNA"/>
</dbReference>
<organism evidence="2">
    <name type="scientific">Siphoviridae sp. cttG32</name>
    <dbReference type="NCBI Taxonomy" id="2825705"/>
    <lineage>
        <taxon>Viruses</taxon>
        <taxon>Duplodnaviria</taxon>
        <taxon>Heunggongvirae</taxon>
        <taxon>Uroviricota</taxon>
        <taxon>Caudoviricetes</taxon>
    </lineage>
</organism>
<keyword evidence="1" id="KW-0812">Transmembrane</keyword>
<protein>
    <submittedName>
        <fullName evidence="2">Uncharacterized protein</fullName>
    </submittedName>
</protein>